<proteinExistence type="inferred from homology"/>
<feature type="domain" description="SbsA Ig-like" evidence="4">
    <location>
        <begin position="349"/>
        <end position="448"/>
    </location>
</feature>
<evidence type="ECO:0000313" key="5">
    <source>
        <dbReference type="EMBL" id="GGD85235.1"/>
    </source>
</evidence>
<feature type="domain" description="SbsA Ig-like" evidence="4">
    <location>
        <begin position="37"/>
        <end position="136"/>
    </location>
</feature>
<evidence type="ECO:0000256" key="3">
    <source>
        <dbReference type="SAM" id="SignalP"/>
    </source>
</evidence>
<dbReference type="InterPro" id="IPR014755">
    <property type="entry name" value="Cu-Rt/internalin_Ig-like"/>
</dbReference>
<dbReference type="PROSITE" id="PS51257">
    <property type="entry name" value="PROKAR_LIPOPROTEIN"/>
    <property type="match status" value="1"/>
</dbReference>
<dbReference type="Gene3D" id="2.60.40.3710">
    <property type="match status" value="1"/>
</dbReference>
<feature type="domain" description="SbsA Ig-like" evidence="4">
    <location>
        <begin position="245"/>
        <end position="344"/>
    </location>
</feature>
<feature type="domain" description="SbsA Ig-like" evidence="4">
    <location>
        <begin position="139"/>
        <end position="240"/>
    </location>
</feature>
<comment type="caution">
    <text evidence="5">The sequence shown here is derived from an EMBL/GenBank/DDBJ whole genome shotgun (WGS) entry which is preliminary data.</text>
</comment>
<reference evidence="5" key="1">
    <citation type="journal article" date="2014" name="Int. J. Syst. Evol. Microbiol.">
        <title>Complete genome sequence of Corynebacterium casei LMG S-19264T (=DSM 44701T), isolated from a smear-ripened cheese.</title>
        <authorList>
            <consortium name="US DOE Joint Genome Institute (JGI-PGF)"/>
            <person name="Walter F."/>
            <person name="Albersmeier A."/>
            <person name="Kalinowski J."/>
            <person name="Ruckert C."/>
        </authorList>
    </citation>
    <scope>NUCLEOTIDE SEQUENCE</scope>
    <source>
        <strain evidence="5">CGMCC 1.12924</strain>
    </source>
</reference>
<evidence type="ECO:0000259" key="4">
    <source>
        <dbReference type="Pfam" id="PF13205"/>
    </source>
</evidence>
<dbReference type="EMBL" id="BMGK01000002">
    <property type="protein sequence ID" value="GGD85235.1"/>
    <property type="molecule type" value="Genomic_DNA"/>
</dbReference>
<sequence length="699" mass="71910">MKTMKINNLVTIVSLLMIGLFAGCEKDDYQETIGICPLVVSTDPADGDTNVFLDKVITVTFNEEMNPATLNAGSITIEGLSEITGTITYDQSTLTASFTPSELLTSSTTYAGRVKTTVKDLDGNALQEDYVWTFSTGENIAPMVIATDPETDETDVVINKIITATFNQPMNPQTINETTFIVMQGGTAVTGAITYTGTTVSFAPTVELDLNTVYTATITAETENTAGIALQSDYIWEFTTGALVAPTVISTDPENDETDVALNKVIRATFSEPMDVTTINGTTFTLNEGTNVITGVVTYSGTTASFTPSANLTANTTYTANITAGAENVAGISLAGDYSWKFTTGAFIAPTVISTDPEDEETGVALDKVIEATFSEPMDAATINTTTFTLTEGTNTITGLITYTGTTASFDPNGELDPNTLYTATITAGAENIAGIGLENVYIWSFTTLSATVELPDIGTLEFFGGFGGNAGLTNEGLNTVINNGGIGTTAASTLVTGFEDGLTGDIYTQTPLNEGLVTGGIFTAPPAPGTATSMAIAEQALLDAQALYNAISPAAMPGGTDPGDGELGGLTLAPGVYQSASGTFNISTGDLTLDAQGDPNALWVFQTASGLTVGIAGPTGAKNVNIINGGDAANVFWQVGSAATINAAGGGTMTGTIVSMAGVTLSTAGNAAQTVLNGRAISLVASVTMVNTTINVPN</sequence>
<dbReference type="AlphaFoldDB" id="A0A8J2V7N7"/>
<organism evidence="5 6">
    <name type="scientific">Planktosalinus lacus</name>
    <dbReference type="NCBI Taxonomy" id="1526573"/>
    <lineage>
        <taxon>Bacteria</taxon>
        <taxon>Pseudomonadati</taxon>
        <taxon>Bacteroidota</taxon>
        <taxon>Flavobacteriia</taxon>
        <taxon>Flavobacteriales</taxon>
        <taxon>Flavobacteriaceae</taxon>
        <taxon>Planktosalinus</taxon>
    </lineage>
</organism>
<comment type="similarity">
    <text evidence="1">Belongs to the ice-binding protein family.</text>
</comment>
<keyword evidence="2 3" id="KW-0732">Signal</keyword>
<feature type="chain" id="PRO_5035281131" description="SbsA Ig-like domain-containing protein" evidence="3">
    <location>
        <begin position="23"/>
        <end position="699"/>
    </location>
</feature>
<keyword evidence="6" id="KW-1185">Reference proteome</keyword>
<dbReference type="Gene3D" id="2.60.40.1220">
    <property type="match status" value="3"/>
</dbReference>
<evidence type="ECO:0000256" key="2">
    <source>
        <dbReference type="ARBA" id="ARBA00022729"/>
    </source>
</evidence>
<feature type="signal peptide" evidence="3">
    <location>
        <begin position="1"/>
        <end position="22"/>
    </location>
</feature>
<evidence type="ECO:0000313" key="6">
    <source>
        <dbReference type="Proteomes" id="UP000652231"/>
    </source>
</evidence>
<accession>A0A8J2V7N7</accession>
<dbReference type="Pfam" id="PF13205">
    <property type="entry name" value="Big_5"/>
    <property type="match status" value="4"/>
</dbReference>
<dbReference type="InterPro" id="IPR032812">
    <property type="entry name" value="SbsA_Ig"/>
</dbReference>
<reference evidence="5" key="2">
    <citation type="submission" date="2020-09" db="EMBL/GenBank/DDBJ databases">
        <authorList>
            <person name="Sun Q."/>
            <person name="Zhou Y."/>
        </authorList>
    </citation>
    <scope>NUCLEOTIDE SEQUENCE</scope>
    <source>
        <strain evidence="5">CGMCC 1.12924</strain>
    </source>
</reference>
<dbReference type="Proteomes" id="UP000652231">
    <property type="component" value="Unassembled WGS sequence"/>
</dbReference>
<dbReference type="Pfam" id="PF11999">
    <property type="entry name" value="Ice_binding"/>
    <property type="match status" value="1"/>
</dbReference>
<gene>
    <name evidence="5" type="ORF">GCM10011312_06590</name>
</gene>
<dbReference type="InterPro" id="IPR021884">
    <property type="entry name" value="Ice-bd_prot"/>
</dbReference>
<protein>
    <recommendedName>
        <fullName evidence="4">SbsA Ig-like domain-containing protein</fullName>
    </recommendedName>
</protein>
<evidence type="ECO:0000256" key="1">
    <source>
        <dbReference type="ARBA" id="ARBA00005445"/>
    </source>
</evidence>
<name>A0A8J2V7N7_9FLAO</name>